<dbReference type="OMA" id="NGYRKPC"/>
<comment type="similarity">
    <text evidence="1">Belongs to the peptidase C1 family.</text>
</comment>
<proteinExistence type="inferred from homology"/>
<evidence type="ECO:0000313" key="7">
    <source>
        <dbReference type="EMBL" id="ETO11360.1"/>
    </source>
</evidence>
<evidence type="ECO:0000313" key="8">
    <source>
        <dbReference type="Proteomes" id="UP000023152"/>
    </source>
</evidence>
<evidence type="ECO:0000256" key="3">
    <source>
        <dbReference type="ARBA" id="ARBA00023157"/>
    </source>
</evidence>
<feature type="domain" description="Peptidase C1A papain C-terminal" evidence="5">
    <location>
        <begin position="139"/>
        <end position="358"/>
    </location>
</feature>
<feature type="domain" description="Cathepsin propeptide inhibitor" evidence="6">
    <location>
        <begin position="47"/>
        <end position="104"/>
    </location>
</feature>
<dbReference type="EMBL" id="ASPP01022551">
    <property type="protein sequence ID" value="ETO11360.1"/>
    <property type="molecule type" value="Genomic_DNA"/>
</dbReference>
<dbReference type="AlphaFoldDB" id="X6MEB5"/>
<dbReference type="SMART" id="SM00848">
    <property type="entry name" value="Inhibitor_I29"/>
    <property type="match status" value="1"/>
</dbReference>
<feature type="signal peptide" evidence="4">
    <location>
        <begin position="1"/>
        <end position="17"/>
    </location>
</feature>
<dbReference type="InterPro" id="IPR039417">
    <property type="entry name" value="Peptidase_C1A_papain-like"/>
</dbReference>
<gene>
    <name evidence="7" type="ORF">RFI_26017</name>
</gene>
<dbReference type="Pfam" id="PF00112">
    <property type="entry name" value="Peptidase_C1"/>
    <property type="match status" value="1"/>
</dbReference>
<dbReference type="Gene3D" id="3.90.70.10">
    <property type="entry name" value="Cysteine proteinases"/>
    <property type="match status" value="1"/>
</dbReference>
<dbReference type="InterPro" id="IPR013128">
    <property type="entry name" value="Peptidase_C1A"/>
</dbReference>
<dbReference type="OrthoDB" id="10253408at2759"/>
<organism evidence="7 8">
    <name type="scientific">Reticulomyxa filosa</name>
    <dbReference type="NCBI Taxonomy" id="46433"/>
    <lineage>
        <taxon>Eukaryota</taxon>
        <taxon>Sar</taxon>
        <taxon>Rhizaria</taxon>
        <taxon>Retaria</taxon>
        <taxon>Foraminifera</taxon>
        <taxon>Monothalamids</taxon>
        <taxon>Reticulomyxidae</taxon>
        <taxon>Reticulomyxa</taxon>
    </lineage>
</organism>
<evidence type="ECO:0000256" key="2">
    <source>
        <dbReference type="ARBA" id="ARBA00023145"/>
    </source>
</evidence>
<dbReference type="GO" id="GO:0008234">
    <property type="term" value="F:cysteine-type peptidase activity"/>
    <property type="evidence" value="ECO:0007669"/>
    <property type="project" value="InterPro"/>
</dbReference>
<keyword evidence="4" id="KW-0732">Signal</keyword>
<dbReference type="InterPro" id="IPR013201">
    <property type="entry name" value="Prot_inhib_I29"/>
</dbReference>
<dbReference type="SMART" id="SM00645">
    <property type="entry name" value="Pept_C1"/>
    <property type="match status" value="1"/>
</dbReference>
<keyword evidence="2" id="KW-0865">Zymogen</keyword>
<dbReference type="InterPro" id="IPR000668">
    <property type="entry name" value="Peptidase_C1A_C"/>
</dbReference>
<sequence>MLKGVLAFVAVIGSVLGAQERYTYNGELWKKEIDLVDYGKMDLTKTWGDWMQYFGKKYSSIEEEYKRFGVFLENLQKIALWNTDSSNGASLRPNQFTDLTTEEFVQYVHGKNGRCFSGSNRPKFTIGAGHGKPKPQKPIPDSVDWEAAGKVTPRKNWLLFYLKKKKRIILSLFFNSYAIANNVLNSLSEQQLVDCSVSEGNLGCDGGEMDNAFKYVIKTGGLCSETEYPYTAADGKCQATTCGTYYNPIVNYTDVKVKDESALEEAAAVGCVSVAIQANQFAFQYYSSGVLTGDCGTNLDHGVLVVGYGTDSGQEYWKVKNSWGTDWGENGYVLICRDCDKNGDQGECGINDDPSYPGPKVQ</sequence>
<evidence type="ECO:0000259" key="5">
    <source>
        <dbReference type="SMART" id="SM00645"/>
    </source>
</evidence>
<keyword evidence="3" id="KW-1015">Disulfide bond</keyword>
<protein>
    <submittedName>
        <fullName evidence="7">Cysteine protease</fullName>
    </submittedName>
</protein>
<evidence type="ECO:0000259" key="6">
    <source>
        <dbReference type="SMART" id="SM00848"/>
    </source>
</evidence>
<keyword evidence="7" id="KW-0378">Hydrolase</keyword>
<dbReference type="Proteomes" id="UP000023152">
    <property type="component" value="Unassembled WGS sequence"/>
</dbReference>
<name>X6MEB5_RETFI</name>
<feature type="chain" id="PRO_5018525252" evidence="4">
    <location>
        <begin position="18"/>
        <end position="362"/>
    </location>
</feature>
<dbReference type="FunFam" id="3.90.70.10:FF:000332">
    <property type="entry name" value="Cathepsin L1"/>
    <property type="match status" value="1"/>
</dbReference>
<dbReference type="PROSITE" id="PS00639">
    <property type="entry name" value="THIOL_PROTEASE_HIS"/>
    <property type="match status" value="1"/>
</dbReference>
<evidence type="ECO:0000256" key="1">
    <source>
        <dbReference type="ARBA" id="ARBA00008455"/>
    </source>
</evidence>
<keyword evidence="8" id="KW-1185">Reference proteome</keyword>
<dbReference type="PANTHER" id="PTHR12411">
    <property type="entry name" value="CYSTEINE PROTEASE FAMILY C1-RELATED"/>
    <property type="match status" value="1"/>
</dbReference>
<dbReference type="InterPro" id="IPR038765">
    <property type="entry name" value="Papain-like_cys_pep_sf"/>
</dbReference>
<dbReference type="CDD" id="cd02248">
    <property type="entry name" value="Peptidase_C1A"/>
    <property type="match status" value="1"/>
</dbReference>
<evidence type="ECO:0000256" key="4">
    <source>
        <dbReference type="SAM" id="SignalP"/>
    </source>
</evidence>
<dbReference type="InterPro" id="IPR025660">
    <property type="entry name" value="Pept_his_AS"/>
</dbReference>
<comment type="caution">
    <text evidence="7">The sequence shown here is derived from an EMBL/GenBank/DDBJ whole genome shotgun (WGS) entry which is preliminary data.</text>
</comment>
<keyword evidence="7" id="KW-0645">Protease</keyword>
<dbReference type="SUPFAM" id="SSF54001">
    <property type="entry name" value="Cysteine proteinases"/>
    <property type="match status" value="1"/>
</dbReference>
<accession>X6MEB5</accession>
<reference evidence="7 8" key="1">
    <citation type="journal article" date="2013" name="Curr. Biol.">
        <title>The Genome of the Foraminiferan Reticulomyxa filosa.</title>
        <authorList>
            <person name="Glockner G."/>
            <person name="Hulsmann N."/>
            <person name="Schleicher M."/>
            <person name="Noegel A.A."/>
            <person name="Eichinger L."/>
            <person name="Gallinger C."/>
            <person name="Pawlowski J."/>
            <person name="Sierra R."/>
            <person name="Euteneuer U."/>
            <person name="Pillet L."/>
            <person name="Moustafa A."/>
            <person name="Platzer M."/>
            <person name="Groth M."/>
            <person name="Szafranski K."/>
            <person name="Schliwa M."/>
        </authorList>
    </citation>
    <scope>NUCLEOTIDE SEQUENCE [LARGE SCALE GENOMIC DNA]</scope>
</reference>
<dbReference type="GO" id="GO:0006508">
    <property type="term" value="P:proteolysis"/>
    <property type="evidence" value="ECO:0007669"/>
    <property type="project" value="UniProtKB-KW"/>
</dbReference>
<dbReference type="Pfam" id="PF08246">
    <property type="entry name" value="Inhibitor_I29"/>
    <property type="match status" value="1"/>
</dbReference>